<dbReference type="STRING" id="595494.Tola_1895"/>
<dbReference type="SMART" id="SM00342">
    <property type="entry name" value="HTH_ARAC"/>
    <property type="match status" value="1"/>
</dbReference>
<evidence type="ECO:0000259" key="4">
    <source>
        <dbReference type="PROSITE" id="PS01124"/>
    </source>
</evidence>
<gene>
    <name evidence="5" type="ordered locus">Tola_1895</name>
</gene>
<accession>C4LFY1</accession>
<evidence type="ECO:0000256" key="1">
    <source>
        <dbReference type="ARBA" id="ARBA00023015"/>
    </source>
</evidence>
<dbReference type="OrthoDB" id="1050625at2"/>
<dbReference type="EMBL" id="CP001616">
    <property type="protein sequence ID" value="ACQ93498.1"/>
    <property type="molecule type" value="Genomic_DNA"/>
</dbReference>
<reference evidence="6" key="1">
    <citation type="submission" date="2009-05" db="EMBL/GenBank/DDBJ databases">
        <title>Complete sequence of Tolumonas auensis DSM 9187.</title>
        <authorList>
            <consortium name="US DOE Joint Genome Institute"/>
            <person name="Lucas S."/>
            <person name="Copeland A."/>
            <person name="Lapidus A."/>
            <person name="Glavina del Rio T."/>
            <person name="Tice H."/>
            <person name="Bruce D."/>
            <person name="Goodwin L."/>
            <person name="Pitluck S."/>
            <person name="Chertkov O."/>
            <person name="Brettin T."/>
            <person name="Detter J.C."/>
            <person name="Han C."/>
            <person name="Larimer F."/>
            <person name="Land M."/>
            <person name="Hauser L."/>
            <person name="Kyrpides N."/>
            <person name="Mikhailova N."/>
            <person name="Spring S."/>
            <person name="Beller H."/>
        </authorList>
    </citation>
    <scope>NUCLEOTIDE SEQUENCE [LARGE SCALE GENOMIC DNA]</scope>
    <source>
        <strain evidence="6">DSM 9187 / TA4</strain>
    </source>
</reference>
<dbReference type="AlphaFoldDB" id="C4LFY1"/>
<evidence type="ECO:0000313" key="5">
    <source>
        <dbReference type="EMBL" id="ACQ93498.1"/>
    </source>
</evidence>
<proteinExistence type="predicted"/>
<dbReference type="eggNOG" id="COG2207">
    <property type="taxonomic scope" value="Bacteria"/>
</dbReference>
<feature type="domain" description="HTH araC/xylS-type" evidence="4">
    <location>
        <begin position="179"/>
        <end position="277"/>
    </location>
</feature>
<dbReference type="GO" id="GO:0003700">
    <property type="term" value="F:DNA-binding transcription factor activity"/>
    <property type="evidence" value="ECO:0007669"/>
    <property type="project" value="InterPro"/>
</dbReference>
<dbReference type="Gene3D" id="1.10.10.60">
    <property type="entry name" value="Homeodomain-like"/>
    <property type="match status" value="2"/>
</dbReference>
<dbReference type="Proteomes" id="UP000009073">
    <property type="component" value="Chromosome"/>
</dbReference>
<keyword evidence="1" id="KW-0805">Transcription regulation</keyword>
<dbReference type="PRINTS" id="PR00032">
    <property type="entry name" value="HTHARAC"/>
</dbReference>
<keyword evidence="3" id="KW-0804">Transcription</keyword>
<name>C4LFY1_TOLAT</name>
<dbReference type="InterPro" id="IPR018060">
    <property type="entry name" value="HTH_AraC"/>
</dbReference>
<dbReference type="GO" id="GO:0043565">
    <property type="term" value="F:sequence-specific DNA binding"/>
    <property type="evidence" value="ECO:0007669"/>
    <property type="project" value="InterPro"/>
</dbReference>
<dbReference type="PANTHER" id="PTHR43280">
    <property type="entry name" value="ARAC-FAMILY TRANSCRIPTIONAL REGULATOR"/>
    <property type="match status" value="1"/>
</dbReference>
<evidence type="ECO:0000313" key="6">
    <source>
        <dbReference type="Proteomes" id="UP000009073"/>
    </source>
</evidence>
<reference evidence="5 6" key="2">
    <citation type="journal article" date="2011" name="Stand. Genomic Sci.">
        <title>Complete genome sequence of Tolumonas auensis type strain (TA 4).</title>
        <authorList>
            <person name="Chertkov O."/>
            <person name="Copeland A."/>
            <person name="Lucas S."/>
            <person name="Lapidus A."/>
            <person name="Berry K.W."/>
            <person name="Detter J.C."/>
            <person name="Del Rio T.G."/>
            <person name="Hammon N."/>
            <person name="Dalin E."/>
            <person name="Tice H."/>
            <person name="Pitluck S."/>
            <person name="Richardson P."/>
            <person name="Bruce D."/>
            <person name="Goodwin L."/>
            <person name="Han C."/>
            <person name="Tapia R."/>
            <person name="Saunders E."/>
            <person name="Schmutz J."/>
            <person name="Brettin T."/>
            <person name="Larimer F."/>
            <person name="Land M."/>
            <person name="Hauser L."/>
            <person name="Spring S."/>
            <person name="Rohde M."/>
            <person name="Kyrpides N.C."/>
            <person name="Ivanova N."/>
            <person name="Goker M."/>
            <person name="Beller H.R."/>
            <person name="Klenk H.P."/>
            <person name="Woyke T."/>
        </authorList>
    </citation>
    <scope>NUCLEOTIDE SEQUENCE [LARGE SCALE GENOMIC DNA]</scope>
    <source>
        <strain evidence="6">DSM 9187 / TA4</strain>
    </source>
</reference>
<dbReference type="SUPFAM" id="SSF46689">
    <property type="entry name" value="Homeodomain-like"/>
    <property type="match status" value="1"/>
</dbReference>
<dbReference type="InterPro" id="IPR020449">
    <property type="entry name" value="Tscrpt_reg_AraC-type_HTH"/>
</dbReference>
<evidence type="ECO:0000256" key="3">
    <source>
        <dbReference type="ARBA" id="ARBA00023163"/>
    </source>
</evidence>
<dbReference type="InterPro" id="IPR018062">
    <property type="entry name" value="HTH_AraC-typ_CS"/>
</dbReference>
<evidence type="ECO:0000256" key="2">
    <source>
        <dbReference type="ARBA" id="ARBA00023125"/>
    </source>
</evidence>
<dbReference type="KEGG" id="tau:Tola_1895"/>
<dbReference type="InterPro" id="IPR009057">
    <property type="entry name" value="Homeodomain-like_sf"/>
</dbReference>
<dbReference type="RefSeq" id="WP_015878966.1">
    <property type="nucleotide sequence ID" value="NC_012691.1"/>
</dbReference>
<protein>
    <submittedName>
        <fullName evidence="5">Transcriptional regulator, AraC family</fullName>
    </submittedName>
</protein>
<dbReference type="PANTHER" id="PTHR43280:SF10">
    <property type="entry name" value="REGULATORY PROTEIN POCR"/>
    <property type="match status" value="1"/>
</dbReference>
<keyword evidence="6" id="KW-1185">Reference proteome</keyword>
<sequence length="285" mass="33209">MSHTIEDILVESTGELYKLDAVFCSQEVSSSSHHETDFEACPRLEFMVEGSANIKSTRESEKVITQLNSGSVLYTPVDIQFDFLFNEKSLLLSMGFYKQQIILKLIAWDGEHLNVLEKTSVLRRGPRVGAFILQSLQEAMWQKEDKQTATYLIKSLLCSSLYLLQNPLTTQPRRKSLFEEIRNYVDDNFYKDLTRDSVAKEFLISSTYLSRLFQKEADLRFNEYLNYIRLEKAKSMLKRHDVKVKDVARKCGFNDSNYFCRLFKEKTDRSPSEYRAQYCSKHGDV</sequence>
<dbReference type="HOGENOM" id="CLU_000445_81_2_6"/>
<keyword evidence="2" id="KW-0238">DNA-binding</keyword>
<organism evidence="5 6">
    <name type="scientific">Tolumonas auensis (strain DSM 9187 / NBRC 110442 / TA 4)</name>
    <dbReference type="NCBI Taxonomy" id="595494"/>
    <lineage>
        <taxon>Bacteria</taxon>
        <taxon>Pseudomonadati</taxon>
        <taxon>Pseudomonadota</taxon>
        <taxon>Gammaproteobacteria</taxon>
        <taxon>Aeromonadales</taxon>
        <taxon>Aeromonadaceae</taxon>
        <taxon>Tolumonas</taxon>
    </lineage>
</organism>
<dbReference type="Pfam" id="PF12833">
    <property type="entry name" value="HTH_18"/>
    <property type="match status" value="1"/>
</dbReference>
<dbReference type="PROSITE" id="PS01124">
    <property type="entry name" value="HTH_ARAC_FAMILY_2"/>
    <property type="match status" value="1"/>
</dbReference>
<dbReference type="PROSITE" id="PS00041">
    <property type="entry name" value="HTH_ARAC_FAMILY_1"/>
    <property type="match status" value="1"/>
</dbReference>